<dbReference type="PANTHER" id="PTHR30425:SF2">
    <property type="entry name" value="ABC TRANSPORTER PERMEASE PROTEIN YQGH-RELATED"/>
    <property type="match status" value="1"/>
</dbReference>
<keyword evidence="9" id="KW-0592">Phosphate transport</keyword>
<keyword evidence="12" id="KW-1185">Reference proteome</keyword>
<dbReference type="InterPro" id="IPR000515">
    <property type="entry name" value="MetI-like"/>
</dbReference>
<feature type="domain" description="ABC transmembrane type-1" evidence="10">
    <location>
        <begin position="77"/>
        <end position="287"/>
    </location>
</feature>
<evidence type="ECO:0000259" key="10">
    <source>
        <dbReference type="PROSITE" id="PS50928"/>
    </source>
</evidence>
<dbReference type="GO" id="GO:0005886">
    <property type="term" value="C:plasma membrane"/>
    <property type="evidence" value="ECO:0007669"/>
    <property type="project" value="UniProtKB-SubCell"/>
</dbReference>
<feature type="transmembrane region" description="Helical" evidence="8">
    <location>
        <begin position="268"/>
        <end position="290"/>
    </location>
</feature>
<evidence type="ECO:0000256" key="3">
    <source>
        <dbReference type="ARBA" id="ARBA00022448"/>
    </source>
</evidence>
<evidence type="ECO:0000313" key="11">
    <source>
        <dbReference type="EMBL" id="KNZ70641.1"/>
    </source>
</evidence>
<comment type="similarity">
    <text evidence="2 9">Belongs to the binding-protein-dependent transport system permease family. CysTW subfamily.</text>
</comment>
<dbReference type="AlphaFoldDB" id="A0A0L6W592"/>
<dbReference type="Gene3D" id="1.10.3720.10">
    <property type="entry name" value="MetI-like"/>
    <property type="match status" value="1"/>
</dbReference>
<evidence type="ECO:0000256" key="2">
    <source>
        <dbReference type="ARBA" id="ARBA00007069"/>
    </source>
</evidence>
<dbReference type="Proteomes" id="UP000037175">
    <property type="component" value="Unassembled WGS sequence"/>
</dbReference>
<evidence type="ECO:0000256" key="8">
    <source>
        <dbReference type="RuleBase" id="RU363032"/>
    </source>
</evidence>
<evidence type="ECO:0000256" key="1">
    <source>
        <dbReference type="ARBA" id="ARBA00004651"/>
    </source>
</evidence>
<feature type="transmembrane region" description="Helical" evidence="8">
    <location>
        <begin position="12"/>
        <end position="35"/>
    </location>
</feature>
<dbReference type="InterPro" id="IPR035906">
    <property type="entry name" value="MetI-like_sf"/>
</dbReference>
<evidence type="ECO:0000256" key="6">
    <source>
        <dbReference type="ARBA" id="ARBA00022989"/>
    </source>
</evidence>
<evidence type="ECO:0000256" key="7">
    <source>
        <dbReference type="ARBA" id="ARBA00023136"/>
    </source>
</evidence>
<keyword evidence="7 8" id="KW-0472">Membrane</keyword>
<feature type="transmembrane region" description="Helical" evidence="8">
    <location>
        <begin position="144"/>
        <end position="164"/>
    </location>
</feature>
<dbReference type="CDD" id="cd06261">
    <property type="entry name" value="TM_PBP2"/>
    <property type="match status" value="1"/>
</dbReference>
<organism evidence="11 12">
    <name type="scientific">Thermincola ferriacetica</name>
    <dbReference type="NCBI Taxonomy" id="281456"/>
    <lineage>
        <taxon>Bacteria</taxon>
        <taxon>Bacillati</taxon>
        <taxon>Bacillota</taxon>
        <taxon>Clostridia</taxon>
        <taxon>Eubacteriales</taxon>
        <taxon>Thermincolaceae</taxon>
        <taxon>Thermincola</taxon>
    </lineage>
</organism>
<dbReference type="InterPro" id="IPR051124">
    <property type="entry name" value="Phosphate_Transport_Permease"/>
</dbReference>
<dbReference type="PANTHER" id="PTHR30425">
    <property type="entry name" value="PHOSPHATE TRANSPORT SYSTEM PERMEASE PROTEIN PST"/>
    <property type="match status" value="1"/>
</dbReference>
<evidence type="ECO:0000256" key="9">
    <source>
        <dbReference type="RuleBase" id="RU363054"/>
    </source>
</evidence>
<dbReference type="SUPFAM" id="SSF161098">
    <property type="entry name" value="MetI-like"/>
    <property type="match status" value="1"/>
</dbReference>
<keyword evidence="3 8" id="KW-0813">Transport</keyword>
<feature type="transmembrane region" description="Helical" evidence="8">
    <location>
        <begin position="200"/>
        <end position="221"/>
    </location>
</feature>
<name>A0A0L6W592_9FIRM</name>
<sequence>MNLKNVKNELIGKWASFLCVALVIVLTISIIFFIASKGLAIFFSNHISFSNVFLNTDWFPDRSAAEGGPSFGILPFLAGSIVVSLFAVLLSAPLSIISAFFITEIAPSIGQRFLQPAVELLAGIPSVVYGWIGLSVLVPFIRSTFGGLGVSVLAAGLVLAVMILPTTVSVATDRIKALPNSYKEASYALGSTRWQLIRRVLFPAALPGIMTGLILGLARAFGEALAVQMVLGNVRKIPHSLLDPATTLTSGITMDMGYTAMGSPWNNALWTMALVLLIMSFFFIIIIRLVSKRGVNQ</sequence>
<feature type="transmembrane region" description="Helical" evidence="8">
    <location>
        <begin position="76"/>
        <end position="101"/>
    </location>
</feature>
<feature type="transmembrane region" description="Helical" evidence="8">
    <location>
        <begin position="113"/>
        <end position="132"/>
    </location>
</feature>
<keyword evidence="5 8" id="KW-0812">Transmembrane</keyword>
<dbReference type="PROSITE" id="PS50928">
    <property type="entry name" value="ABC_TM1"/>
    <property type="match status" value="1"/>
</dbReference>
<dbReference type="GO" id="GO:0005315">
    <property type="term" value="F:phosphate transmembrane transporter activity"/>
    <property type="evidence" value="ECO:0007669"/>
    <property type="project" value="InterPro"/>
</dbReference>
<gene>
    <name evidence="11" type="ORF">Tfer_0831</name>
</gene>
<accession>A0A0L6W592</accession>
<dbReference type="RefSeq" id="WP_083436768.1">
    <property type="nucleotide sequence ID" value="NZ_LGTE01000003.1"/>
</dbReference>
<evidence type="ECO:0000256" key="4">
    <source>
        <dbReference type="ARBA" id="ARBA00022475"/>
    </source>
</evidence>
<evidence type="ECO:0000313" key="12">
    <source>
        <dbReference type="Proteomes" id="UP000037175"/>
    </source>
</evidence>
<evidence type="ECO:0000256" key="5">
    <source>
        <dbReference type="ARBA" id="ARBA00022692"/>
    </source>
</evidence>
<dbReference type="Pfam" id="PF00528">
    <property type="entry name" value="BPD_transp_1"/>
    <property type="match status" value="1"/>
</dbReference>
<comment type="subcellular location">
    <subcellularLocation>
        <location evidence="1 8">Cell membrane</location>
        <topology evidence="1 8">Multi-pass membrane protein</topology>
    </subcellularLocation>
</comment>
<protein>
    <recommendedName>
        <fullName evidence="9">Phosphate transport system permease protein</fullName>
    </recommendedName>
</protein>
<keyword evidence="6 8" id="KW-1133">Transmembrane helix</keyword>
<reference evidence="12" key="1">
    <citation type="submission" date="2015-07" db="EMBL/GenBank/DDBJ databases">
        <title>Complete Genome of Thermincola ferriacetica strain Z-0001T.</title>
        <authorList>
            <person name="Lusk B."/>
            <person name="Badalamenti J.P."/>
            <person name="Parameswaran P."/>
            <person name="Bond D.R."/>
            <person name="Torres C.I."/>
        </authorList>
    </citation>
    <scope>NUCLEOTIDE SEQUENCE [LARGE SCALE GENOMIC DNA]</scope>
    <source>
        <strain evidence="12">Z-0001</strain>
    </source>
</reference>
<dbReference type="InterPro" id="IPR011864">
    <property type="entry name" value="Phosphate_PstC"/>
</dbReference>
<comment type="caution">
    <text evidence="11">The sequence shown here is derived from an EMBL/GenBank/DDBJ whole genome shotgun (WGS) entry which is preliminary data.</text>
</comment>
<keyword evidence="4 9" id="KW-1003">Cell membrane</keyword>
<dbReference type="NCBIfam" id="TIGR02138">
    <property type="entry name" value="phosphate_pstC"/>
    <property type="match status" value="1"/>
</dbReference>
<dbReference type="PATRIC" id="fig|281456.6.peg.874"/>
<dbReference type="EMBL" id="LGTE01000003">
    <property type="protein sequence ID" value="KNZ70641.1"/>
    <property type="molecule type" value="Genomic_DNA"/>
</dbReference>
<comment type="function">
    <text evidence="9">Part of the binding-protein-dependent transport system for phosphate; probably responsible for the translocation of the substrate across the membrane.</text>
</comment>
<proteinExistence type="inferred from homology"/>
<dbReference type="GO" id="GO:0006817">
    <property type="term" value="P:phosphate ion transport"/>
    <property type="evidence" value="ECO:0007669"/>
    <property type="project" value="UniProtKB-KW"/>
</dbReference>